<keyword evidence="2" id="KW-1185">Reference proteome</keyword>
<dbReference type="AlphaFoldDB" id="A0A177DMV0"/>
<dbReference type="Proteomes" id="UP000077248">
    <property type="component" value="Unassembled WGS sequence"/>
</dbReference>
<evidence type="ECO:0000313" key="1">
    <source>
        <dbReference type="EMBL" id="OAG21284.1"/>
    </source>
</evidence>
<protein>
    <submittedName>
        <fullName evidence="1">Uncharacterized protein</fullName>
    </submittedName>
</protein>
<evidence type="ECO:0000313" key="2">
    <source>
        <dbReference type="Proteomes" id="UP000077248"/>
    </source>
</evidence>
<dbReference type="KEGG" id="aalt:CC77DRAFT_865403"/>
<reference evidence="1 2" key="1">
    <citation type="submission" date="2016-05" db="EMBL/GenBank/DDBJ databases">
        <title>Comparative analysis of secretome profiles of manganese(II)-oxidizing ascomycete fungi.</title>
        <authorList>
            <consortium name="DOE Joint Genome Institute"/>
            <person name="Zeiner C.A."/>
            <person name="Purvine S.O."/>
            <person name="Zink E.M."/>
            <person name="Wu S."/>
            <person name="Pasa-Tolic L."/>
            <person name="Chaput D.L."/>
            <person name="Haridas S."/>
            <person name="Grigoriev I.V."/>
            <person name="Santelli C.M."/>
            <person name="Hansel C.M."/>
        </authorList>
    </citation>
    <scope>NUCLEOTIDE SEQUENCE [LARGE SCALE GENOMIC DNA]</scope>
    <source>
        <strain evidence="1 2">SRC1lrK2f</strain>
    </source>
</reference>
<dbReference type="VEuPathDB" id="FungiDB:CC77DRAFT_865403"/>
<accession>A0A177DMV0</accession>
<dbReference type="RefSeq" id="XP_018386705.1">
    <property type="nucleotide sequence ID" value="XM_018533474.1"/>
</dbReference>
<sequence>MAGMSGEMKLPSSENSCLADVDRDFGPLHCAARHASMIVEVTSHRQLEGIEGLIRWDKVVARATSGTGCCSYAPPSVIRSGRKFGRQRVKSTCPITWDSAQRPRVMGIERPAAAQLLEGAMVDRLRKSAVSRRNKQATGVFAVVRLFLAYKPRGPDSCTIDAPLARQRHMY</sequence>
<organism evidence="1 2">
    <name type="scientific">Alternaria alternata</name>
    <name type="common">Alternaria rot fungus</name>
    <name type="synonym">Torula alternata</name>
    <dbReference type="NCBI Taxonomy" id="5599"/>
    <lineage>
        <taxon>Eukaryota</taxon>
        <taxon>Fungi</taxon>
        <taxon>Dikarya</taxon>
        <taxon>Ascomycota</taxon>
        <taxon>Pezizomycotina</taxon>
        <taxon>Dothideomycetes</taxon>
        <taxon>Pleosporomycetidae</taxon>
        <taxon>Pleosporales</taxon>
        <taxon>Pleosporineae</taxon>
        <taxon>Pleosporaceae</taxon>
        <taxon>Alternaria</taxon>
        <taxon>Alternaria sect. Alternaria</taxon>
        <taxon>Alternaria alternata complex</taxon>
    </lineage>
</organism>
<name>A0A177DMV0_ALTAL</name>
<gene>
    <name evidence="1" type="ORF">CC77DRAFT_865403</name>
</gene>
<proteinExistence type="predicted"/>
<dbReference type="EMBL" id="KV441477">
    <property type="protein sequence ID" value="OAG21284.1"/>
    <property type="molecule type" value="Genomic_DNA"/>
</dbReference>
<dbReference type="GeneID" id="29119068"/>